<organism evidence="1 2">
    <name type="scientific">Polyplosphaeria fusca</name>
    <dbReference type="NCBI Taxonomy" id="682080"/>
    <lineage>
        <taxon>Eukaryota</taxon>
        <taxon>Fungi</taxon>
        <taxon>Dikarya</taxon>
        <taxon>Ascomycota</taxon>
        <taxon>Pezizomycotina</taxon>
        <taxon>Dothideomycetes</taxon>
        <taxon>Pleosporomycetidae</taxon>
        <taxon>Pleosporales</taxon>
        <taxon>Tetraplosphaeriaceae</taxon>
        <taxon>Polyplosphaeria</taxon>
    </lineage>
</organism>
<reference evidence="1" key="1">
    <citation type="journal article" date="2020" name="Stud. Mycol.">
        <title>101 Dothideomycetes genomes: a test case for predicting lifestyles and emergence of pathogens.</title>
        <authorList>
            <person name="Haridas S."/>
            <person name="Albert R."/>
            <person name="Binder M."/>
            <person name="Bloem J."/>
            <person name="Labutti K."/>
            <person name="Salamov A."/>
            <person name="Andreopoulos B."/>
            <person name="Baker S."/>
            <person name="Barry K."/>
            <person name="Bills G."/>
            <person name="Bluhm B."/>
            <person name="Cannon C."/>
            <person name="Castanera R."/>
            <person name="Culley D."/>
            <person name="Daum C."/>
            <person name="Ezra D."/>
            <person name="Gonzalez J."/>
            <person name="Henrissat B."/>
            <person name="Kuo A."/>
            <person name="Liang C."/>
            <person name="Lipzen A."/>
            <person name="Lutzoni F."/>
            <person name="Magnuson J."/>
            <person name="Mondo S."/>
            <person name="Nolan M."/>
            <person name="Ohm R."/>
            <person name="Pangilinan J."/>
            <person name="Park H.-J."/>
            <person name="Ramirez L."/>
            <person name="Alfaro M."/>
            <person name="Sun H."/>
            <person name="Tritt A."/>
            <person name="Yoshinaga Y."/>
            <person name="Zwiers L.-H."/>
            <person name="Turgeon B."/>
            <person name="Goodwin S."/>
            <person name="Spatafora J."/>
            <person name="Crous P."/>
            <person name="Grigoriev I."/>
        </authorList>
    </citation>
    <scope>NUCLEOTIDE SEQUENCE</scope>
    <source>
        <strain evidence="1">CBS 125425</strain>
    </source>
</reference>
<accession>A0A9P4RAK3</accession>
<keyword evidence="2" id="KW-1185">Reference proteome</keyword>
<dbReference type="Proteomes" id="UP000799444">
    <property type="component" value="Unassembled WGS sequence"/>
</dbReference>
<proteinExistence type="predicted"/>
<protein>
    <submittedName>
        <fullName evidence="1">Uncharacterized protein</fullName>
    </submittedName>
</protein>
<dbReference type="EMBL" id="ML996103">
    <property type="protein sequence ID" value="KAF2739729.1"/>
    <property type="molecule type" value="Genomic_DNA"/>
</dbReference>
<sequence>MTAGALDKHVTQPGACHQAGESLLDCLEKAATVADCNHLRKFPSPVPALAASVTSACNPPPSLFAPPCAHQLHVFIVFMHVPSRCRVPAAKNPYVSHKGRPESLGVCLESRFSIRLAAPGSTVGSGALPSWTPRYVWSSSLHRSAFHAGSYAICGSLHGIPSLRGLQSIDIRHSY</sequence>
<evidence type="ECO:0000313" key="2">
    <source>
        <dbReference type="Proteomes" id="UP000799444"/>
    </source>
</evidence>
<comment type="caution">
    <text evidence="1">The sequence shown here is derived from an EMBL/GenBank/DDBJ whole genome shotgun (WGS) entry which is preliminary data.</text>
</comment>
<dbReference type="AlphaFoldDB" id="A0A9P4RAK3"/>
<gene>
    <name evidence="1" type="ORF">EJ04DRAFT_288447</name>
</gene>
<name>A0A9P4RAK3_9PLEO</name>
<evidence type="ECO:0000313" key="1">
    <source>
        <dbReference type="EMBL" id="KAF2739729.1"/>
    </source>
</evidence>